<name>A0A250WYY1_9CHLO</name>
<evidence type="ECO:0000256" key="1">
    <source>
        <dbReference type="SAM" id="Phobius"/>
    </source>
</evidence>
<proteinExistence type="predicted"/>
<dbReference type="AlphaFoldDB" id="A0A250WYY1"/>
<keyword evidence="1" id="KW-0812">Transmembrane</keyword>
<feature type="transmembrane region" description="Helical" evidence="1">
    <location>
        <begin position="117"/>
        <end position="134"/>
    </location>
</feature>
<feature type="transmembrane region" description="Helical" evidence="1">
    <location>
        <begin position="140"/>
        <end position="163"/>
    </location>
</feature>
<organism evidence="2 3">
    <name type="scientific">Chlamydomonas eustigma</name>
    <dbReference type="NCBI Taxonomy" id="1157962"/>
    <lineage>
        <taxon>Eukaryota</taxon>
        <taxon>Viridiplantae</taxon>
        <taxon>Chlorophyta</taxon>
        <taxon>core chlorophytes</taxon>
        <taxon>Chlorophyceae</taxon>
        <taxon>CS clade</taxon>
        <taxon>Chlamydomonadales</taxon>
        <taxon>Chlamydomonadaceae</taxon>
        <taxon>Chlamydomonas</taxon>
    </lineage>
</organism>
<evidence type="ECO:0000313" key="2">
    <source>
        <dbReference type="EMBL" id="GAX76048.1"/>
    </source>
</evidence>
<accession>A0A250WYY1</accession>
<sequence>MKLVKAISRQSSVSVSCKASDAKMVKSVVPSSKTTTRNYLSILAKMADSGLLSKVEESKLLSKIEEEKILTAIEESKFLSKAESSGLLTQIEDSGVLSIAEKSGALGIIADPATPSTLNLAGFLFIISAAASVYESSDNILVDVASGMLGMLGISLVAGGSFLSKIQRL</sequence>
<dbReference type="EMBL" id="BEGY01000015">
    <property type="protein sequence ID" value="GAX76048.1"/>
    <property type="molecule type" value="Genomic_DNA"/>
</dbReference>
<dbReference type="Pfam" id="PF06549">
    <property type="entry name" value="DUF1118"/>
    <property type="match status" value="1"/>
</dbReference>
<dbReference type="OrthoDB" id="201162at2759"/>
<evidence type="ECO:0000313" key="3">
    <source>
        <dbReference type="Proteomes" id="UP000232323"/>
    </source>
</evidence>
<gene>
    <name evidence="2" type="ORF">CEUSTIGMA_g3491.t1</name>
</gene>
<dbReference type="InterPro" id="IPR009500">
    <property type="entry name" value="DUF1118"/>
</dbReference>
<keyword evidence="1" id="KW-1133">Transmembrane helix</keyword>
<keyword evidence="3" id="KW-1185">Reference proteome</keyword>
<dbReference type="STRING" id="1157962.A0A250WYY1"/>
<protein>
    <submittedName>
        <fullName evidence="2">Uncharacterized protein</fullName>
    </submittedName>
</protein>
<reference evidence="2 3" key="1">
    <citation type="submission" date="2017-08" db="EMBL/GenBank/DDBJ databases">
        <title>Acidophilic green algal genome provides insights into adaptation to an acidic environment.</title>
        <authorList>
            <person name="Hirooka S."/>
            <person name="Hirose Y."/>
            <person name="Kanesaki Y."/>
            <person name="Higuchi S."/>
            <person name="Fujiwara T."/>
            <person name="Onuma R."/>
            <person name="Era A."/>
            <person name="Ohbayashi R."/>
            <person name="Uzuka A."/>
            <person name="Nozaki H."/>
            <person name="Yoshikawa H."/>
            <person name="Miyagishima S.Y."/>
        </authorList>
    </citation>
    <scope>NUCLEOTIDE SEQUENCE [LARGE SCALE GENOMIC DNA]</scope>
    <source>
        <strain evidence="2 3">NIES-2499</strain>
    </source>
</reference>
<dbReference type="Proteomes" id="UP000232323">
    <property type="component" value="Unassembled WGS sequence"/>
</dbReference>
<keyword evidence="1" id="KW-0472">Membrane</keyword>
<comment type="caution">
    <text evidence="2">The sequence shown here is derived from an EMBL/GenBank/DDBJ whole genome shotgun (WGS) entry which is preliminary data.</text>
</comment>